<feature type="chain" id="PRO_5012260769" description="Secreted protein" evidence="1">
    <location>
        <begin position="19"/>
        <end position="155"/>
    </location>
</feature>
<dbReference type="AlphaFoldDB" id="A0A1Y5FEM9"/>
<gene>
    <name evidence="2" type="ORF">A9Q84_14025</name>
</gene>
<evidence type="ECO:0000313" key="2">
    <source>
        <dbReference type="EMBL" id="OUR97439.1"/>
    </source>
</evidence>
<evidence type="ECO:0008006" key="4">
    <source>
        <dbReference type="Google" id="ProtNLM"/>
    </source>
</evidence>
<evidence type="ECO:0000256" key="1">
    <source>
        <dbReference type="SAM" id="SignalP"/>
    </source>
</evidence>
<feature type="signal peptide" evidence="1">
    <location>
        <begin position="1"/>
        <end position="18"/>
    </location>
</feature>
<evidence type="ECO:0000313" key="3">
    <source>
        <dbReference type="Proteomes" id="UP000196531"/>
    </source>
</evidence>
<proteinExistence type="predicted"/>
<dbReference type="Proteomes" id="UP000196531">
    <property type="component" value="Unassembled WGS sequence"/>
</dbReference>
<reference evidence="3" key="1">
    <citation type="journal article" date="2017" name="Proc. Natl. Acad. Sci. U.S.A.">
        <title>Simulation of Deepwater Horizon oil plume reveals substrate specialization within a complex community of hydrocarbon-degraders.</title>
        <authorList>
            <person name="Hu P."/>
            <person name="Dubinsky E.A."/>
            <person name="Probst A.J."/>
            <person name="Wang J."/>
            <person name="Sieber C.M.K."/>
            <person name="Tom L.M."/>
            <person name="Gardinali P."/>
            <person name="Banfield J.F."/>
            <person name="Atlas R.M."/>
            <person name="Andersen G.L."/>
        </authorList>
    </citation>
    <scope>NUCLEOTIDE SEQUENCE [LARGE SCALE GENOMIC DNA]</scope>
</reference>
<sequence length="155" mass="18186">MKKIILCLALLLSINSFAGEKIQCFLGYESFYNQIVTGEIEFLDTESESKEDYLKSLHNSLKLLEEILERDDTHFRSLFGFEYYLYMQDRIKEMKLKGEDISLALEARDVSEEILLKELYNYNFCEGGEAQRFNTVIIEIVDKVVEQVKLARDRT</sequence>
<keyword evidence="1" id="KW-0732">Signal</keyword>
<accession>A0A1Y5FEM9</accession>
<organism evidence="2 3">
    <name type="scientific">Halobacteriovorax marinus</name>
    <dbReference type="NCBI Taxonomy" id="97084"/>
    <lineage>
        <taxon>Bacteria</taxon>
        <taxon>Pseudomonadati</taxon>
        <taxon>Bdellovibrionota</taxon>
        <taxon>Bacteriovoracia</taxon>
        <taxon>Bacteriovoracales</taxon>
        <taxon>Halobacteriovoraceae</taxon>
        <taxon>Halobacteriovorax</taxon>
    </lineage>
</organism>
<dbReference type="EMBL" id="MAAO01000006">
    <property type="protein sequence ID" value="OUR97439.1"/>
    <property type="molecule type" value="Genomic_DNA"/>
</dbReference>
<protein>
    <recommendedName>
        <fullName evidence="4">Secreted protein</fullName>
    </recommendedName>
</protein>
<comment type="caution">
    <text evidence="2">The sequence shown here is derived from an EMBL/GenBank/DDBJ whole genome shotgun (WGS) entry which is preliminary data.</text>
</comment>
<name>A0A1Y5FEM9_9BACT</name>